<evidence type="ECO:0000313" key="2">
    <source>
        <dbReference type="EMBL" id="RZH68871.1"/>
    </source>
</evidence>
<comment type="caution">
    <text evidence="2">The sequence shown here is derived from an EMBL/GenBank/DDBJ whole genome shotgun (WGS) entry which is preliminary data.</text>
</comment>
<dbReference type="EMBL" id="SHMR01000001">
    <property type="protein sequence ID" value="RZH68871.1"/>
    <property type="molecule type" value="Genomic_DNA"/>
</dbReference>
<organism evidence="2 3">
    <name type="scientific">Natrinema altunense</name>
    <dbReference type="NCBI Taxonomy" id="222984"/>
    <lineage>
        <taxon>Archaea</taxon>
        <taxon>Methanobacteriati</taxon>
        <taxon>Methanobacteriota</taxon>
        <taxon>Stenosarchaea group</taxon>
        <taxon>Halobacteria</taxon>
        <taxon>Halobacteriales</taxon>
        <taxon>Natrialbaceae</taxon>
        <taxon>Natrinema</taxon>
    </lineage>
</organism>
<reference evidence="2 3" key="1">
    <citation type="submission" date="2019-02" db="EMBL/GenBank/DDBJ databases">
        <title>Genome analysis provides insights into bioremediation potentialities and Haloocin production by Natrinema altunense strain 4.1R isolated from Chott Douz in Tunisian desert.</title>
        <authorList>
            <person name="Najjari A."/>
            <person name="Youssef N."/>
            <person name="Ben Dhia O."/>
            <person name="Ferjani R."/>
            <person name="El Hidri D."/>
            <person name="Ouzari H.I."/>
            <person name="Cherif A."/>
        </authorList>
    </citation>
    <scope>NUCLEOTIDE SEQUENCE [LARGE SCALE GENOMIC DNA]</scope>
    <source>
        <strain evidence="2 3">4.1R</strain>
    </source>
</reference>
<dbReference type="RefSeq" id="WP_130169816.1">
    <property type="nucleotide sequence ID" value="NZ_SHMR01000001.1"/>
</dbReference>
<feature type="transmembrane region" description="Helical" evidence="1">
    <location>
        <begin position="45"/>
        <end position="68"/>
    </location>
</feature>
<keyword evidence="1" id="KW-0812">Transmembrane</keyword>
<keyword evidence="1" id="KW-1133">Transmembrane helix</keyword>
<feature type="transmembrane region" description="Helical" evidence="1">
    <location>
        <begin position="20"/>
        <end position="39"/>
    </location>
</feature>
<protein>
    <submittedName>
        <fullName evidence="2">Uncharacterized protein</fullName>
    </submittedName>
</protein>
<gene>
    <name evidence="2" type="ORF">ELS17_05285</name>
</gene>
<keyword evidence="1" id="KW-0472">Membrane</keyword>
<dbReference type="Proteomes" id="UP000292704">
    <property type="component" value="Unassembled WGS sequence"/>
</dbReference>
<dbReference type="OrthoDB" id="187916at2157"/>
<accession>A0A482XYV5</accession>
<name>A0A482XYV5_9EURY</name>
<evidence type="ECO:0000256" key="1">
    <source>
        <dbReference type="SAM" id="Phobius"/>
    </source>
</evidence>
<dbReference type="AlphaFoldDB" id="A0A482XYV5"/>
<sequence length="70" mass="7527">MSRRSQHADSRFRTHPVLWYFLAVTVPGLGYTVSQLVIADRALASAAPVGLVFGLVFAAGTALLKVALDR</sequence>
<dbReference type="STRING" id="222984.GCA_000731985_02141"/>
<evidence type="ECO:0000313" key="3">
    <source>
        <dbReference type="Proteomes" id="UP000292704"/>
    </source>
</evidence>
<proteinExistence type="predicted"/>